<protein>
    <submittedName>
        <fullName evidence="4">Uncharacterized protein</fullName>
    </submittedName>
</protein>
<feature type="compositionally biased region" description="Basic and acidic residues" evidence="2">
    <location>
        <begin position="38"/>
        <end position="53"/>
    </location>
</feature>
<evidence type="ECO:0000256" key="2">
    <source>
        <dbReference type="SAM" id="MobiDB-lite"/>
    </source>
</evidence>
<proteinExistence type="predicted"/>
<feature type="compositionally biased region" description="Polar residues" evidence="2">
    <location>
        <begin position="10"/>
        <end position="22"/>
    </location>
</feature>
<dbReference type="EMBL" id="SSTD01012952">
    <property type="protein sequence ID" value="TYK08015.1"/>
    <property type="molecule type" value="Genomic_DNA"/>
</dbReference>
<evidence type="ECO:0000313" key="6">
    <source>
        <dbReference type="Proteomes" id="UP000321947"/>
    </source>
</evidence>
<reference evidence="5 6" key="1">
    <citation type="submission" date="2019-08" db="EMBL/GenBank/DDBJ databases">
        <title>Draft genome sequences of two oriental melons (Cucumis melo L. var makuwa).</title>
        <authorList>
            <person name="Kwon S.-Y."/>
        </authorList>
    </citation>
    <scope>NUCLEOTIDE SEQUENCE [LARGE SCALE GENOMIC DNA]</scope>
    <source>
        <strain evidence="6">cv. Chang Bougi</strain>
        <strain evidence="5">cv. SW 3</strain>
        <tissue evidence="4">Leaf</tissue>
    </source>
</reference>
<feature type="compositionally biased region" description="Basic residues" evidence="2">
    <location>
        <begin position="54"/>
        <end position="64"/>
    </location>
</feature>
<feature type="region of interest" description="Disordered" evidence="2">
    <location>
        <begin position="1"/>
        <end position="102"/>
    </location>
</feature>
<evidence type="ECO:0000313" key="5">
    <source>
        <dbReference type="Proteomes" id="UP000321393"/>
    </source>
</evidence>
<dbReference type="AlphaFoldDB" id="A0A5D3C961"/>
<evidence type="ECO:0000313" key="3">
    <source>
        <dbReference type="EMBL" id="KAA0048242.1"/>
    </source>
</evidence>
<gene>
    <name evidence="4" type="ORF">E5676_scaffold265G001590</name>
    <name evidence="3" type="ORF">E6C27_scaffold63G001580</name>
</gene>
<accession>A0A5D3C961</accession>
<sequence length="310" mass="34713">MSSAIPPPSQSKLPKNRGNNLSGKEIRSVEAMAATLEEEIKEHKDESDSSKSDHHWKRPLKKAKVSGDDPDGKSSSALGVPDVPSLSPLNDHLEGLIELDSNESLMGPHEVDSTIEEVGTSKTPVSKPVEQSLRPSALLEEIHRGKMTVGEKDIGSPPSKGDACPKTPLQKDIQDKIMQTPFEYIVRLRPEIETFLSEIEKIHADGLTPLEEYLNSYLKRERATQLSLEKKELERRLYSINAEFEQLSILSCEKVDAIDQKELEVPKLQVEVNTLEITPTITEEAIKALATVRRSMEVAQEEFKNFKWKL</sequence>
<dbReference type="Proteomes" id="UP000321947">
    <property type="component" value="Unassembled WGS sequence"/>
</dbReference>
<dbReference type="OrthoDB" id="1836792at2759"/>
<feature type="coiled-coil region" evidence="1">
    <location>
        <begin position="223"/>
        <end position="278"/>
    </location>
</feature>
<comment type="caution">
    <text evidence="4">The sequence shown here is derived from an EMBL/GenBank/DDBJ whole genome shotgun (WGS) entry which is preliminary data.</text>
</comment>
<keyword evidence="1" id="KW-0175">Coiled coil</keyword>
<dbReference type="Proteomes" id="UP000321393">
    <property type="component" value="Unassembled WGS sequence"/>
</dbReference>
<evidence type="ECO:0000313" key="4">
    <source>
        <dbReference type="EMBL" id="TYK08015.1"/>
    </source>
</evidence>
<dbReference type="EMBL" id="SSTE01012982">
    <property type="protein sequence ID" value="KAA0048242.1"/>
    <property type="molecule type" value="Genomic_DNA"/>
</dbReference>
<evidence type="ECO:0000256" key="1">
    <source>
        <dbReference type="SAM" id="Coils"/>
    </source>
</evidence>
<organism evidence="4 6">
    <name type="scientific">Cucumis melo var. makuwa</name>
    <name type="common">Oriental melon</name>
    <dbReference type="NCBI Taxonomy" id="1194695"/>
    <lineage>
        <taxon>Eukaryota</taxon>
        <taxon>Viridiplantae</taxon>
        <taxon>Streptophyta</taxon>
        <taxon>Embryophyta</taxon>
        <taxon>Tracheophyta</taxon>
        <taxon>Spermatophyta</taxon>
        <taxon>Magnoliopsida</taxon>
        <taxon>eudicotyledons</taxon>
        <taxon>Gunneridae</taxon>
        <taxon>Pentapetalae</taxon>
        <taxon>rosids</taxon>
        <taxon>fabids</taxon>
        <taxon>Cucurbitales</taxon>
        <taxon>Cucurbitaceae</taxon>
        <taxon>Benincaseae</taxon>
        <taxon>Cucumis</taxon>
    </lineage>
</organism>
<name>A0A5D3C961_CUCMM</name>